<dbReference type="NCBIfam" id="NF001924">
    <property type="entry name" value="PRK00702.1"/>
    <property type="match status" value="1"/>
</dbReference>
<keyword evidence="4" id="KW-1185">Reference proteome</keyword>
<gene>
    <name evidence="2 3" type="primary">rpiA</name>
    <name evidence="3" type="ORF">JDW22_08035</name>
</gene>
<evidence type="ECO:0000313" key="3">
    <source>
        <dbReference type="EMBL" id="MBK0396524.1"/>
    </source>
</evidence>
<comment type="caution">
    <text evidence="3">The sequence shown here is derived from an EMBL/GenBank/DDBJ whole genome shotgun (WGS) entry which is preliminary data.</text>
</comment>
<protein>
    <recommendedName>
        <fullName evidence="2">Ribose-5-phosphate isomerase A</fullName>
        <ecNumber evidence="2">5.3.1.6</ecNumber>
    </recommendedName>
    <alternativeName>
        <fullName evidence="2">Phosphoriboisomerase A</fullName>
        <shortName evidence="2">PRI</shortName>
    </alternativeName>
</protein>
<keyword evidence="1 2" id="KW-0413">Isomerase</keyword>
<dbReference type="HAMAP" id="MF_00170">
    <property type="entry name" value="Rib_5P_isom_A"/>
    <property type="match status" value="1"/>
</dbReference>
<dbReference type="PANTHER" id="PTHR11934:SF0">
    <property type="entry name" value="RIBOSE-5-PHOSPHATE ISOMERASE"/>
    <property type="match status" value="1"/>
</dbReference>
<dbReference type="SUPFAM" id="SSF75445">
    <property type="entry name" value="D-ribose-5-phosphate isomerase (RpiA), lid domain"/>
    <property type="match status" value="1"/>
</dbReference>
<evidence type="ECO:0000313" key="4">
    <source>
        <dbReference type="Proteomes" id="UP000614058"/>
    </source>
</evidence>
<feature type="active site" description="Proton acceptor" evidence="2">
    <location>
        <position position="109"/>
    </location>
</feature>
<reference evidence="3 4" key="1">
    <citation type="journal article" date="2021" name="Pathogens">
        <title>Isolation and Characterization of Kingella bonacorsii sp. nov., A Novel Kingella Species Detected in a Stable Periodontitis Subject.</title>
        <authorList>
            <person name="Antezack A."/>
            <person name="Boxberger M."/>
            <person name="Rolland C."/>
            <person name="Monnet-Corti V."/>
            <person name="La Scola B."/>
        </authorList>
    </citation>
    <scope>NUCLEOTIDE SEQUENCE [LARGE SCALE GENOMIC DNA]</scope>
    <source>
        <strain evidence="3 4">Marseille-Q4569</strain>
    </source>
</reference>
<name>A0ABS1BTN2_9NEIS</name>
<feature type="binding site" evidence="2">
    <location>
        <begin position="87"/>
        <end position="90"/>
    </location>
    <ligand>
        <name>substrate</name>
    </ligand>
</feature>
<evidence type="ECO:0000256" key="2">
    <source>
        <dbReference type="HAMAP-Rule" id="MF_00170"/>
    </source>
</evidence>
<dbReference type="EC" id="5.3.1.6" evidence="2"/>
<dbReference type="RefSeq" id="WP_200522590.1">
    <property type="nucleotide sequence ID" value="NZ_JAEHNZ010000002.1"/>
</dbReference>
<dbReference type="NCBIfam" id="TIGR00021">
    <property type="entry name" value="rpiA"/>
    <property type="match status" value="1"/>
</dbReference>
<feature type="binding site" evidence="2">
    <location>
        <begin position="34"/>
        <end position="37"/>
    </location>
    <ligand>
        <name>substrate</name>
    </ligand>
</feature>
<dbReference type="EMBL" id="JAEHNZ010000002">
    <property type="protein sequence ID" value="MBK0396524.1"/>
    <property type="molecule type" value="Genomic_DNA"/>
</dbReference>
<comment type="pathway">
    <text evidence="2">Carbohydrate degradation; pentose phosphate pathway; D-ribose 5-phosphate from D-ribulose 5-phosphate (non-oxidative stage): step 1/1.</text>
</comment>
<dbReference type="InterPro" id="IPR004788">
    <property type="entry name" value="Ribose5P_isomerase_type_A"/>
</dbReference>
<dbReference type="CDD" id="cd01398">
    <property type="entry name" value="RPI_A"/>
    <property type="match status" value="1"/>
</dbReference>
<proteinExistence type="inferred from homology"/>
<dbReference type="PANTHER" id="PTHR11934">
    <property type="entry name" value="RIBOSE-5-PHOSPHATE ISOMERASE"/>
    <property type="match status" value="1"/>
</dbReference>
<comment type="catalytic activity">
    <reaction evidence="2">
        <text>aldehydo-D-ribose 5-phosphate = D-ribulose 5-phosphate</text>
        <dbReference type="Rhea" id="RHEA:14657"/>
        <dbReference type="ChEBI" id="CHEBI:58121"/>
        <dbReference type="ChEBI" id="CHEBI:58273"/>
        <dbReference type="EC" id="5.3.1.6"/>
    </reaction>
</comment>
<dbReference type="InterPro" id="IPR020672">
    <property type="entry name" value="Ribose5P_isomerase_typA_subgr"/>
</dbReference>
<dbReference type="Pfam" id="PF06026">
    <property type="entry name" value="Rib_5-P_isom_A"/>
    <property type="match status" value="1"/>
</dbReference>
<comment type="function">
    <text evidence="2">Catalyzes the reversible conversion of ribose-5-phosphate to ribulose 5-phosphate.</text>
</comment>
<organism evidence="3 4">
    <name type="scientific">Kingella bonacorsii</name>
    <dbReference type="NCBI Taxonomy" id="2796361"/>
    <lineage>
        <taxon>Bacteria</taxon>
        <taxon>Pseudomonadati</taxon>
        <taxon>Pseudomonadota</taxon>
        <taxon>Betaproteobacteria</taxon>
        <taxon>Neisseriales</taxon>
        <taxon>Neisseriaceae</taxon>
        <taxon>Kingella</taxon>
    </lineage>
</organism>
<feature type="binding site" evidence="2">
    <location>
        <position position="127"/>
    </location>
    <ligand>
        <name>substrate</name>
    </ligand>
</feature>
<accession>A0ABS1BTN2</accession>
<comment type="subunit">
    <text evidence="2">Homodimer.</text>
</comment>
<evidence type="ECO:0000256" key="1">
    <source>
        <dbReference type="ARBA" id="ARBA00023235"/>
    </source>
</evidence>
<sequence>MCKMNNFTQDQLKQLAAAKAVEFVPENEYIGIGTGSTVNFFIEALGKSGKKIKGAVTTSLKSAELMEQYEIPQIQLNEVTRLGVYIDGADEINHMMQMIKGGGAALLPEKIVATLSDQFICIADESKYVRKLGKFPLPVEVIPMARSMVARKIVKLGGQPELRIGCKTLHGNEILDVHGLDLSEPMKMEDTLNRITGVVENGLFAHRYADLLILAKKDGAEVIQAHV</sequence>
<comment type="similarity">
    <text evidence="2">Belongs to the ribose 5-phosphate isomerase family.</text>
</comment>
<dbReference type="SUPFAM" id="SSF100950">
    <property type="entry name" value="NagB/RpiA/CoA transferase-like"/>
    <property type="match status" value="1"/>
</dbReference>
<dbReference type="Gene3D" id="3.40.50.1360">
    <property type="match status" value="1"/>
</dbReference>
<feature type="binding site" evidence="2">
    <location>
        <begin position="100"/>
        <end position="103"/>
    </location>
    <ligand>
        <name>substrate</name>
    </ligand>
</feature>
<dbReference type="InterPro" id="IPR037171">
    <property type="entry name" value="NagB/RpiA_transferase-like"/>
</dbReference>
<dbReference type="Proteomes" id="UP000614058">
    <property type="component" value="Unassembled WGS sequence"/>
</dbReference>
<dbReference type="GO" id="GO:0004751">
    <property type="term" value="F:ribose-5-phosphate isomerase activity"/>
    <property type="evidence" value="ECO:0007669"/>
    <property type="project" value="UniProtKB-EC"/>
</dbReference>
<dbReference type="Gene3D" id="3.30.70.260">
    <property type="match status" value="1"/>
</dbReference>